<feature type="compositionally biased region" description="Polar residues" evidence="1">
    <location>
        <begin position="46"/>
        <end position="58"/>
    </location>
</feature>
<proteinExistence type="predicted"/>
<reference evidence="2 3" key="1">
    <citation type="submission" date="2016-10" db="EMBL/GenBank/DDBJ databases">
        <authorList>
            <person name="de Groot N.N."/>
        </authorList>
    </citation>
    <scope>NUCLEOTIDE SEQUENCE [LARGE SCALE GENOMIC DNA]</scope>
    <source>
        <strain evidence="2 3">DSM 43019</strain>
    </source>
</reference>
<feature type="region of interest" description="Disordered" evidence="1">
    <location>
        <begin position="330"/>
        <end position="364"/>
    </location>
</feature>
<feature type="region of interest" description="Disordered" evidence="1">
    <location>
        <begin position="138"/>
        <end position="187"/>
    </location>
</feature>
<name>A0A1I2I4U4_9ACTN</name>
<dbReference type="Proteomes" id="UP000199645">
    <property type="component" value="Unassembled WGS sequence"/>
</dbReference>
<sequence>MRVTWGSGRIRRSGPASGTAGPRESGRRGRTVDGPPPPARRWQGEQGVQQSLLGSAETQHLVAGLLQPAARRTPAASGASVSTVTRPPDADRSRSATAMSAITRPRPAITTRPAQSCSSLIRWLDTSTARPCSAIDRRKPRIQMMPSGSMPLNGSSSISDGGSPSSAAAMPSRCRMPSENPPAARRATCRNPACSSTASTRAAPSPCECAIHSRWLRAVRLGWSAPASSSDPRWHSGRRNDRYGRPPTSAAPASGRSSPRITRMVVDLPAPFGPMNPVTCPARTANDIPSSACADPKRLRTRSTTIVASLMIRSSTLRRKNCAESVVENERCQHGDSAAPRVSLSSVPGRAGHPGIPRTAENRR</sequence>
<evidence type="ECO:0000313" key="2">
    <source>
        <dbReference type="EMBL" id="SFF35946.1"/>
    </source>
</evidence>
<keyword evidence="3" id="KW-1185">Reference proteome</keyword>
<feature type="region of interest" description="Disordered" evidence="1">
    <location>
        <begin position="1"/>
        <end position="116"/>
    </location>
</feature>
<dbReference type="AlphaFoldDB" id="A0A1I2I4U4"/>
<dbReference type="AntiFam" id="ANF00112">
    <property type="entry name" value="Shadow ORF (opposite phnC)"/>
</dbReference>
<feature type="compositionally biased region" description="Low complexity" evidence="1">
    <location>
        <begin position="245"/>
        <end position="258"/>
    </location>
</feature>
<protein>
    <submittedName>
        <fullName evidence="2">Uncharacterized protein</fullName>
    </submittedName>
</protein>
<evidence type="ECO:0000256" key="1">
    <source>
        <dbReference type="SAM" id="MobiDB-lite"/>
    </source>
</evidence>
<evidence type="ECO:0000313" key="3">
    <source>
        <dbReference type="Proteomes" id="UP000199645"/>
    </source>
</evidence>
<feature type="compositionally biased region" description="Basic and acidic residues" evidence="1">
    <location>
        <begin position="232"/>
        <end position="244"/>
    </location>
</feature>
<accession>A0A1I2I4U4</accession>
<gene>
    <name evidence="2" type="ORF">SAMN05421541_109188</name>
</gene>
<dbReference type="STRING" id="35752.SAMN05421541_109188"/>
<organism evidence="2 3">
    <name type="scientific">Actinoplanes philippinensis</name>
    <dbReference type="NCBI Taxonomy" id="35752"/>
    <lineage>
        <taxon>Bacteria</taxon>
        <taxon>Bacillati</taxon>
        <taxon>Actinomycetota</taxon>
        <taxon>Actinomycetes</taxon>
        <taxon>Micromonosporales</taxon>
        <taxon>Micromonosporaceae</taxon>
        <taxon>Actinoplanes</taxon>
    </lineage>
</organism>
<dbReference type="EMBL" id="FONV01000009">
    <property type="protein sequence ID" value="SFF35946.1"/>
    <property type="molecule type" value="Genomic_DNA"/>
</dbReference>
<feature type="region of interest" description="Disordered" evidence="1">
    <location>
        <begin position="225"/>
        <end position="258"/>
    </location>
</feature>
<feature type="compositionally biased region" description="Low complexity" evidence="1">
    <location>
        <begin position="154"/>
        <end position="172"/>
    </location>
</feature>